<proteinExistence type="predicted"/>
<sequence>MSSQIQVPPPPNTWRHPSEMLRFMMKRIADLLYSAREYNELLLRLTEILSVFEIDMFGIVRSPISPSMVHFIQEHVGKDWKGWSGEAGIIVMSRFGLKLAFEERYAIARWKLEDLQRAVWPFRYGNYSYPRSPVRLMPNQLEPWEPSRPNAAAWATTLSNEDEALEFF</sequence>
<keyword evidence="2" id="KW-1185">Reference proteome</keyword>
<gene>
    <name evidence="1" type="ORF">B0T21DRAFT_410925</name>
</gene>
<organism evidence="1 2">
    <name type="scientific">Apiosordaria backusii</name>
    <dbReference type="NCBI Taxonomy" id="314023"/>
    <lineage>
        <taxon>Eukaryota</taxon>
        <taxon>Fungi</taxon>
        <taxon>Dikarya</taxon>
        <taxon>Ascomycota</taxon>
        <taxon>Pezizomycotina</taxon>
        <taxon>Sordariomycetes</taxon>
        <taxon>Sordariomycetidae</taxon>
        <taxon>Sordariales</taxon>
        <taxon>Lasiosphaeriaceae</taxon>
        <taxon>Apiosordaria</taxon>
    </lineage>
</organism>
<dbReference type="EMBL" id="JAUKTV010000005">
    <property type="protein sequence ID" value="KAK0737473.1"/>
    <property type="molecule type" value="Genomic_DNA"/>
</dbReference>
<reference evidence="1" key="1">
    <citation type="submission" date="2023-06" db="EMBL/GenBank/DDBJ databases">
        <title>Genome-scale phylogeny and comparative genomics of the fungal order Sordariales.</title>
        <authorList>
            <consortium name="Lawrence Berkeley National Laboratory"/>
            <person name="Hensen N."/>
            <person name="Bonometti L."/>
            <person name="Westerberg I."/>
            <person name="Brannstrom I.O."/>
            <person name="Guillou S."/>
            <person name="Cros-Aarteil S."/>
            <person name="Calhoun S."/>
            <person name="Haridas S."/>
            <person name="Kuo A."/>
            <person name="Mondo S."/>
            <person name="Pangilinan J."/>
            <person name="Riley R."/>
            <person name="Labutti K."/>
            <person name="Andreopoulos B."/>
            <person name="Lipzen A."/>
            <person name="Chen C."/>
            <person name="Yanf M."/>
            <person name="Daum C."/>
            <person name="Ng V."/>
            <person name="Clum A."/>
            <person name="Steindorff A."/>
            <person name="Ohm R."/>
            <person name="Martin F."/>
            <person name="Silar P."/>
            <person name="Natvig D."/>
            <person name="Lalanne C."/>
            <person name="Gautier V."/>
            <person name="Ament-Velasquez S.L."/>
            <person name="Kruys A."/>
            <person name="Hutchinson M.I."/>
            <person name="Powell A.J."/>
            <person name="Barry K."/>
            <person name="Miller A.N."/>
            <person name="Grigoriev I.V."/>
            <person name="Debuchy R."/>
            <person name="Gladieux P."/>
            <person name="Thoren M.H."/>
            <person name="Johannesson H."/>
        </authorList>
    </citation>
    <scope>NUCLEOTIDE SEQUENCE</scope>
    <source>
        <strain evidence="1">CBS 540.89</strain>
    </source>
</reference>
<comment type="caution">
    <text evidence="1">The sequence shown here is derived from an EMBL/GenBank/DDBJ whole genome shotgun (WGS) entry which is preliminary data.</text>
</comment>
<accession>A0AA40BNR8</accession>
<evidence type="ECO:0000313" key="2">
    <source>
        <dbReference type="Proteomes" id="UP001172159"/>
    </source>
</evidence>
<dbReference type="Proteomes" id="UP001172159">
    <property type="component" value="Unassembled WGS sequence"/>
</dbReference>
<protein>
    <submittedName>
        <fullName evidence="1">Uncharacterized protein</fullName>
    </submittedName>
</protein>
<name>A0AA40BNR8_9PEZI</name>
<evidence type="ECO:0000313" key="1">
    <source>
        <dbReference type="EMBL" id="KAK0737473.1"/>
    </source>
</evidence>
<dbReference type="AlphaFoldDB" id="A0AA40BNR8"/>